<organism evidence="1 2">
    <name type="scientific">Priestia megaterium</name>
    <name type="common">Bacillus megaterium</name>
    <dbReference type="NCBI Taxonomy" id="1404"/>
    <lineage>
        <taxon>Bacteria</taxon>
        <taxon>Bacillati</taxon>
        <taxon>Bacillota</taxon>
        <taxon>Bacilli</taxon>
        <taxon>Bacillales</taxon>
        <taxon>Bacillaceae</taxon>
        <taxon>Priestia</taxon>
    </lineage>
</organism>
<accession>A0A6H1P0G0</accession>
<gene>
    <name evidence="1" type="ORF">HFZ78_10275</name>
</gene>
<name>A0A6H1P0G0_PRIMG</name>
<reference evidence="1 2" key="2">
    <citation type="submission" date="2020-04" db="EMBL/GenBank/DDBJ databases">
        <authorList>
            <person name="Fomenkov A."/>
            <person name="Anton B.P."/>
            <person name="Roberts R.J."/>
        </authorList>
    </citation>
    <scope>NUCLEOTIDE SEQUENCE [LARGE SCALE GENOMIC DNA]</scope>
    <source>
        <strain evidence="1 2">S2</strain>
    </source>
</reference>
<dbReference type="Proteomes" id="UP000501868">
    <property type="component" value="Chromosome"/>
</dbReference>
<dbReference type="Gene3D" id="1.10.3750.10">
    <property type="entry name" value="YhaI-like"/>
    <property type="match status" value="1"/>
</dbReference>
<reference evidence="1 2" key="1">
    <citation type="submission" date="2020-04" db="EMBL/GenBank/DDBJ databases">
        <title>Genome-Wide Identification of 5-Methylcytosine Sites in Bacterial Genomes By High-Throughput Sequencing of MspJI Restriction Fragments.</title>
        <authorList>
            <person name="Wu V."/>
        </authorList>
    </citation>
    <scope>NUCLEOTIDE SEQUENCE [LARGE SCALE GENOMIC DNA]</scope>
    <source>
        <strain evidence="1 2">S2</strain>
    </source>
</reference>
<dbReference type="EMBL" id="CP051128">
    <property type="protein sequence ID" value="QIZ07039.1"/>
    <property type="molecule type" value="Genomic_DNA"/>
</dbReference>
<dbReference type="InterPro" id="IPR035945">
    <property type="entry name" value="YhaI-like_sf"/>
</dbReference>
<dbReference type="AlphaFoldDB" id="A0A6H1P0G0"/>
<dbReference type="Pfam" id="PF08963">
    <property type="entry name" value="DUF1878"/>
    <property type="match status" value="1"/>
</dbReference>
<evidence type="ECO:0000313" key="1">
    <source>
        <dbReference type="EMBL" id="QIZ07039.1"/>
    </source>
</evidence>
<sequence>MNEYELLERINMLEYHQKLLLKLLNDPKLELYKLIIENGITEQETEKFYSLCDKMNLKMEEQKAEGYVYFHPLFHELSVSLPSTLNIREVINACLTQKLYLPLFQEMVKYL</sequence>
<evidence type="ECO:0000313" key="2">
    <source>
        <dbReference type="Proteomes" id="UP000501868"/>
    </source>
</evidence>
<protein>
    <submittedName>
        <fullName evidence="1">DUF1878 family protein</fullName>
    </submittedName>
</protein>
<dbReference type="InterPro" id="IPR015058">
    <property type="entry name" value="DUF1878"/>
</dbReference>
<dbReference type="SUPFAM" id="SSF109915">
    <property type="entry name" value="Hypothetical protein YhaI"/>
    <property type="match status" value="1"/>
</dbReference>
<proteinExistence type="predicted"/>